<evidence type="ECO:0000313" key="3">
    <source>
        <dbReference type="Proteomes" id="UP000266188"/>
    </source>
</evidence>
<organism evidence="2 3">
    <name type="scientific">Aspergillus sclerotialis</name>
    <dbReference type="NCBI Taxonomy" id="2070753"/>
    <lineage>
        <taxon>Eukaryota</taxon>
        <taxon>Fungi</taxon>
        <taxon>Dikarya</taxon>
        <taxon>Ascomycota</taxon>
        <taxon>Pezizomycotina</taxon>
        <taxon>Eurotiomycetes</taxon>
        <taxon>Eurotiomycetidae</taxon>
        <taxon>Eurotiales</taxon>
        <taxon>Aspergillaceae</taxon>
        <taxon>Aspergillus</taxon>
        <taxon>Aspergillus subgen. Polypaecilum</taxon>
    </lineage>
</organism>
<comment type="caution">
    <text evidence="2">The sequence shown here is derived from an EMBL/GenBank/DDBJ whole genome shotgun (WGS) entry which is preliminary data.</text>
</comment>
<feature type="region of interest" description="Disordered" evidence="1">
    <location>
        <begin position="1"/>
        <end position="27"/>
    </location>
</feature>
<evidence type="ECO:0000313" key="2">
    <source>
        <dbReference type="EMBL" id="RJE17510.1"/>
    </source>
</evidence>
<proteinExistence type="predicted"/>
<reference evidence="3" key="1">
    <citation type="submission" date="2017-02" db="EMBL/GenBank/DDBJ databases">
        <authorList>
            <person name="Tafer H."/>
            <person name="Lopandic K."/>
        </authorList>
    </citation>
    <scope>NUCLEOTIDE SEQUENCE [LARGE SCALE GENOMIC DNA]</scope>
    <source>
        <strain evidence="3">CBS 366.77</strain>
    </source>
</reference>
<evidence type="ECO:0000256" key="1">
    <source>
        <dbReference type="SAM" id="MobiDB-lite"/>
    </source>
</evidence>
<dbReference type="Proteomes" id="UP000266188">
    <property type="component" value="Unassembled WGS sequence"/>
</dbReference>
<feature type="compositionally biased region" description="Polar residues" evidence="1">
    <location>
        <begin position="1"/>
        <end position="20"/>
    </location>
</feature>
<sequence>RYATKISNPLKSYTSSTSPTGRDKRRNAFLNRIKQSREEGRFENRSERFMLLEHANERKAWGEEMKRRAEGIVKGFGLDDLPDFDAEDEDEMGWEEKGDDEAELDEYIRQERDMEMALLGGTPGMEMDGGAEGADRGERQGQGQEAARSSFSDEEYEGIFMDLADTEGMDMSSG</sequence>
<feature type="compositionally biased region" description="Acidic residues" evidence="1">
    <location>
        <begin position="80"/>
        <end position="102"/>
    </location>
</feature>
<name>A0A3A2Z440_9EURO</name>
<dbReference type="STRING" id="2070753.A0A3A2Z440"/>
<accession>A0A3A2Z440</accession>
<protein>
    <submittedName>
        <fullName evidence="2">Uncharacterized protein</fullName>
    </submittedName>
</protein>
<feature type="non-terminal residue" evidence="2">
    <location>
        <position position="1"/>
    </location>
</feature>
<feature type="compositionally biased region" description="Polar residues" evidence="1">
    <location>
        <begin position="141"/>
        <end position="150"/>
    </location>
</feature>
<dbReference type="AlphaFoldDB" id="A0A3A2Z440"/>
<feature type="region of interest" description="Disordered" evidence="1">
    <location>
        <begin position="77"/>
        <end position="102"/>
    </location>
</feature>
<gene>
    <name evidence="2" type="ORF">PHISCL_10151</name>
</gene>
<dbReference type="OrthoDB" id="5279705at2759"/>
<keyword evidence="3" id="KW-1185">Reference proteome</keyword>
<feature type="region of interest" description="Disordered" evidence="1">
    <location>
        <begin position="120"/>
        <end position="174"/>
    </location>
</feature>
<dbReference type="EMBL" id="MVGC01000878">
    <property type="protein sequence ID" value="RJE17510.1"/>
    <property type="molecule type" value="Genomic_DNA"/>
</dbReference>